<feature type="region of interest" description="Disordered" evidence="8">
    <location>
        <begin position="20"/>
        <end position="87"/>
    </location>
</feature>
<dbReference type="FunCoup" id="A0A2I4AKC5">
    <property type="interactions" value="864"/>
</dbReference>
<evidence type="ECO:0000256" key="6">
    <source>
        <dbReference type="ARBA" id="ARBA00023306"/>
    </source>
</evidence>
<feature type="region of interest" description="Disordered" evidence="8">
    <location>
        <begin position="192"/>
        <end position="211"/>
    </location>
</feature>
<reference evidence="11" key="1">
    <citation type="submission" date="2025-08" db="UniProtKB">
        <authorList>
            <consortium name="RefSeq"/>
        </authorList>
    </citation>
    <scope>IDENTIFICATION</scope>
</reference>
<dbReference type="STRING" id="52670.A0A2I4AKC5"/>
<comment type="function">
    <text evidence="7">Plays an important role in the control of DNA replication and the maintenance of replication fork stability.</text>
</comment>
<keyword evidence="10" id="KW-1185">Reference proteome</keyword>
<evidence type="ECO:0000313" key="10">
    <source>
        <dbReference type="Proteomes" id="UP000192220"/>
    </source>
</evidence>
<dbReference type="InterPro" id="IPR040038">
    <property type="entry name" value="TIPIN/Csm3/Swi3"/>
</dbReference>
<dbReference type="PANTHER" id="PTHR13220">
    <property type="entry name" value="TIMELESS INTERACTING-RELATED"/>
    <property type="match status" value="1"/>
</dbReference>
<dbReference type="CTD" id="54962"/>
<dbReference type="GO" id="GO:0031298">
    <property type="term" value="C:replication fork protection complex"/>
    <property type="evidence" value="ECO:0007669"/>
    <property type="project" value="TreeGrafter"/>
</dbReference>
<accession>A0A2I4AKC5</accession>
<sequence>MSQALINCYYFQEFDAMLRPQEDDLSDETFPPLPPPHSPGQGGGQEQGELFGDAEEGELSKLADVPAAKPKGVKRPQPKLDSQRLTSDRGLPALRPLFHNVHFKGKGHEAEDLRLLMLRMENWAHRLFPKLQFEDFIEKVEKLGAKREVQTCLKRIRLDMPVAQQDFQDREGEEEVPPEFLTFQDFDVFSGESSDNVHSTLAPPAASTPSLTEEQLKLIELNRQRALQRRLARLQPTDPAASQTDVSSTPDQPAAACSAQVLNTCTDQEDTPEELHQPPPCPPSSEAEPPAGSPAEPEAQSSEGLQSALSVCEDEG</sequence>
<dbReference type="KEGG" id="alim:106511746"/>
<dbReference type="GO" id="GO:0006974">
    <property type="term" value="P:DNA damage response"/>
    <property type="evidence" value="ECO:0007669"/>
    <property type="project" value="UniProtKB-KW"/>
</dbReference>
<dbReference type="RefSeq" id="XP_013855944.1">
    <property type="nucleotide sequence ID" value="XM_014000490.1"/>
</dbReference>
<comment type="similarity">
    <text evidence="2 7">Belongs to the CSM3 family.</text>
</comment>
<evidence type="ECO:0000256" key="8">
    <source>
        <dbReference type="SAM" id="MobiDB-lite"/>
    </source>
</evidence>
<dbReference type="InParanoid" id="A0A2I4AKC5"/>
<dbReference type="OrthoDB" id="437078at2759"/>
<dbReference type="PANTHER" id="PTHR13220:SF11">
    <property type="entry name" value="TIMELESS-INTERACTING PROTEIN"/>
    <property type="match status" value="1"/>
</dbReference>
<dbReference type="GO" id="GO:0000076">
    <property type="term" value="P:DNA replication checkpoint signaling"/>
    <property type="evidence" value="ECO:0007669"/>
    <property type="project" value="UniProtKB-UniRule"/>
</dbReference>
<feature type="region of interest" description="Disordered" evidence="8">
    <location>
        <begin position="234"/>
        <end position="316"/>
    </location>
</feature>
<dbReference type="GO" id="GO:0031297">
    <property type="term" value="P:replication fork processing"/>
    <property type="evidence" value="ECO:0007669"/>
    <property type="project" value="UniProtKB-UniRule"/>
</dbReference>
<comment type="subcellular location">
    <subcellularLocation>
        <location evidence="1 7">Nucleus</location>
    </subcellularLocation>
</comment>
<protein>
    <recommendedName>
        <fullName evidence="3 7">TIMELESS-interacting protein</fullName>
    </recommendedName>
</protein>
<organism evidence="10 11">
    <name type="scientific">Austrofundulus limnaeus</name>
    <name type="common">Annual killifish</name>
    <dbReference type="NCBI Taxonomy" id="52670"/>
    <lineage>
        <taxon>Eukaryota</taxon>
        <taxon>Metazoa</taxon>
        <taxon>Chordata</taxon>
        <taxon>Craniata</taxon>
        <taxon>Vertebrata</taxon>
        <taxon>Euteleostomi</taxon>
        <taxon>Actinopterygii</taxon>
        <taxon>Neopterygii</taxon>
        <taxon>Teleostei</taxon>
        <taxon>Neoteleostei</taxon>
        <taxon>Acanthomorphata</taxon>
        <taxon>Ovalentaria</taxon>
        <taxon>Atherinomorphae</taxon>
        <taxon>Cyprinodontiformes</taxon>
        <taxon>Rivulidae</taxon>
        <taxon>Austrofundulus</taxon>
    </lineage>
</organism>
<evidence type="ECO:0000259" key="9">
    <source>
        <dbReference type="Pfam" id="PF07962"/>
    </source>
</evidence>
<evidence type="ECO:0000256" key="4">
    <source>
        <dbReference type="ARBA" id="ARBA00022763"/>
    </source>
</evidence>
<evidence type="ECO:0000256" key="7">
    <source>
        <dbReference type="RuleBase" id="RU366049"/>
    </source>
</evidence>
<evidence type="ECO:0000256" key="5">
    <source>
        <dbReference type="ARBA" id="ARBA00023242"/>
    </source>
</evidence>
<evidence type="ECO:0000256" key="1">
    <source>
        <dbReference type="ARBA" id="ARBA00004123"/>
    </source>
</evidence>
<proteinExistence type="inferred from homology"/>
<name>A0A2I4AKC5_AUSLI</name>
<keyword evidence="5 7" id="KW-0539">Nucleus</keyword>
<feature type="domain" description="Chromosome segregation in meiosis protein 3" evidence="9">
    <location>
        <begin position="79"/>
        <end position="160"/>
    </location>
</feature>
<dbReference type="Pfam" id="PF07962">
    <property type="entry name" value="Swi3"/>
    <property type="match status" value="1"/>
</dbReference>
<keyword evidence="6 7" id="KW-0131">Cell cycle</keyword>
<dbReference type="GeneID" id="106511746"/>
<gene>
    <name evidence="11" type="primary">tipin</name>
</gene>
<evidence type="ECO:0000256" key="3">
    <source>
        <dbReference type="ARBA" id="ARBA00018750"/>
    </source>
</evidence>
<evidence type="ECO:0000256" key="2">
    <source>
        <dbReference type="ARBA" id="ARBA00006075"/>
    </source>
</evidence>
<dbReference type="GO" id="GO:0043111">
    <property type="term" value="P:replication fork arrest"/>
    <property type="evidence" value="ECO:0007669"/>
    <property type="project" value="TreeGrafter"/>
</dbReference>
<dbReference type="InterPro" id="IPR012923">
    <property type="entry name" value="Csm3"/>
</dbReference>
<feature type="compositionally biased region" description="Low complexity" evidence="8">
    <location>
        <begin position="284"/>
        <end position="303"/>
    </location>
</feature>
<keyword evidence="4 7" id="KW-0227">DNA damage</keyword>
<dbReference type="GO" id="GO:0003677">
    <property type="term" value="F:DNA binding"/>
    <property type="evidence" value="ECO:0007669"/>
    <property type="project" value="TreeGrafter"/>
</dbReference>
<evidence type="ECO:0000313" key="11">
    <source>
        <dbReference type="RefSeq" id="XP_013855944.1"/>
    </source>
</evidence>
<dbReference type="AlphaFoldDB" id="A0A2I4AKC5"/>
<dbReference type="Proteomes" id="UP000192220">
    <property type="component" value="Unplaced"/>
</dbReference>
<feature type="compositionally biased region" description="Polar residues" evidence="8">
    <location>
        <begin position="240"/>
        <end position="251"/>
    </location>
</feature>